<keyword evidence="6" id="KW-0670">Pyruvate</keyword>
<name>A0A317G8S5_BUTFI</name>
<evidence type="ECO:0000259" key="4">
    <source>
        <dbReference type="Pfam" id="PF02775"/>
    </source>
</evidence>
<dbReference type="RefSeq" id="WP_110074210.1">
    <property type="nucleotide sequence ID" value="NZ_CM009896.1"/>
</dbReference>
<dbReference type="AlphaFoldDB" id="A0A317G8S5"/>
<dbReference type="CDD" id="cd07035">
    <property type="entry name" value="TPP_PYR_POX_like"/>
    <property type="match status" value="1"/>
</dbReference>
<evidence type="ECO:0000256" key="2">
    <source>
        <dbReference type="ARBA" id="ARBA00023052"/>
    </source>
</evidence>
<dbReference type="GO" id="GO:0033980">
    <property type="term" value="F:phosphonopyruvate decarboxylase activity"/>
    <property type="evidence" value="ECO:0007669"/>
    <property type="project" value="InterPro"/>
</dbReference>
<evidence type="ECO:0000256" key="3">
    <source>
        <dbReference type="ARBA" id="ARBA00023239"/>
    </source>
</evidence>
<dbReference type="InterPro" id="IPR051818">
    <property type="entry name" value="TPP_dependent_decarboxylase"/>
</dbReference>
<dbReference type="EMBL" id="NXNG01000001">
    <property type="protein sequence ID" value="PWT29273.1"/>
    <property type="molecule type" value="Genomic_DNA"/>
</dbReference>
<feature type="domain" description="Thiamine pyrophosphate enzyme TPP-binding" evidence="4">
    <location>
        <begin position="206"/>
        <end position="333"/>
    </location>
</feature>
<keyword evidence="2" id="KW-0786">Thiamine pyrophosphate</keyword>
<keyword evidence="3" id="KW-0456">Lyase</keyword>
<evidence type="ECO:0000313" key="6">
    <source>
        <dbReference type="EMBL" id="PWT29273.1"/>
    </source>
</evidence>
<dbReference type="GO" id="GO:0000287">
    <property type="term" value="F:magnesium ion binding"/>
    <property type="evidence" value="ECO:0007669"/>
    <property type="project" value="InterPro"/>
</dbReference>
<dbReference type="InterPro" id="IPR011766">
    <property type="entry name" value="TPP_enzyme_TPP-bd"/>
</dbReference>
<keyword evidence="1" id="KW-0210">Decarboxylase</keyword>
<dbReference type="PROSITE" id="PS00187">
    <property type="entry name" value="TPP_ENZYMES"/>
    <property type="match status" value="1"/>
</dbReference>
<keyword evidence="7" id="KW-1185">Reference proteome</keyword>
<organism evidence="6 7">
    <name type="scientific">Butyrivibrio fibrisolvens</name>
    <dbReference type="NCBI Taxonomy" id="831"/>
    <lineage>
        <taxon>Bacteria</taxon>
        <taxon>Bacillati</taxon>
        <taxon>Bacillota</taxon>
        <taxon>Clostridia</taxon>
        <taxon>Lachnospirales</taxon>
        <taxon>Lachnospiraceae</taxon>
        <taxon>Butyrivibrio</taxon>
    </lineage>
</organism>
<sequence length="369" mass="40541">MDANVFLEQLDSDFFCGVPDSQLRTFIDALYSKYGVYNDHHIIAANEGNAVGIAAGYHLATGKVPVVYMQNSGEGNAINPIASLLNDKVYAIPMIFVIGWRGQPGVHDEPQHIYQGEITLKLLEVMGIEYCVLTQETTKLALKEQISKFKLQLGAGKDVAFVITKGALTNKNKVEYSNEYTLNREEVIEHIVEAAGDDLIVSTTGKISRELFEIRERKGMTHEHDFLTVGSMGHASSIALGIAMQKPERRLWCLDGDGALLMHMGAMPIVGHMHPDNMVHILLNNASHETVGGMPTVADTVSFVDIARASGYRKVLATDNLIDLDRILLEIKESPLPFLQVDCAIGSRANLGRPTTTAKENKYGFMNGI</sequence>
<dbReference type="SUPFAM" id="SSF52518">
    <property type="entry name" value="Thiamin diphosphate-binding fold (THDP-binding)"/>
    <property type="match status" value="2"/>
</dbReference>
<dbReference type="InterPro" id="IPR012001">
    <property type="entry name" value="Thiamin_PyroP_enz_TPP-bd_dom"/>
</dbReference>
<protein>
    <submittedName>
        <fullName evidence="6">Phosphonopyruvate decarboxylase</fullName>
    </submittedName>
</protein>
<dbReference type="Proteomes" id="UP000245488">
    <property type="component" value="Chromosome"/>
</dbReference>
<evidence type="ECO:0000313" key="7">
    <source>
        <dbReference type="Proteomes" id="UP000245488"/>
    </source>
</evidence>
<accession>A0A317G8S5</accession>
<dbReference type="GO" id="GO:0032923">
    <property type="term" value="P:organic phosphonate biosynthetic process"/>
    <property type="evidence" value="ECO:0007669"/>
    <property type="project" value="InterPro"/>
</dbReference>
<dbReference type="GO" id="GO:0030976">
    <property type="term" value="F:thiamine pyrophosphate binding"/>
    <property type="evidence" value="ECO:0007669"/>
    <property type="project" value="InterPro"/>
</dbReference>
<evidence type="ECO:0000256" key="1">
    <source>
        <dbReference type="ARBA" id="ARBA00022793"/>
    </source>
</evidence>
<comment type="caution">
    <text evidence="6">The sequence shown here is derived from an EMBL/GenBank/DDBJ whole genome shotgun (WGS) entry which is preliminary data.</text>
</comment>
<proteinExistence type="predicted"/>
<dbReference type="PANTHER" id="PTHR42818">
    <property type="entry name" value="SULFOPYRUVATE DECARBOXYLASE SUBUNIT ALPHA"/>
    <property type="match status" value="1"/>
</dbReference>
<reference evidence="6 7" key="1">
    <citation type="submission" date="2017-09" db="EMBL/GenBank/DDBJ databases">
        <title>High-quality draft genome sequence of Butyrivibrio fibrisolvens INBov1, isolated from cow rumen.</title>
        <authorList>
            <person name="Rodriguez Hernaez J."/>
            <person name="Rivarola M."/>
            <person name="Paniego N."/>
            <person name="Cravero S."/>
            <person name="Ceron Cucchi M."/>
            <person name="Martinez M.C."/>
        </authorList>
    </citation>
    <scope>NUCLEOTIDE SEQUENCE [LARGE SCALE GENOMIC DNA]</scope>
    <source>
        <strain evidence="6 7">INBov1</strain>
    </source>
</reference>
<dbReference type="PANTHER" id="PTHR42818:SF1">
    <property type="entry name" value="SULFOPYRUVATE DECARBOXYLASE"/>
    <property type="match status" value="1"/>
</dbReference>
<dbReference type="InterPro" id="IPR017684">
    <property type="entry name" value="Phosphono-pyrv_decarboxylase"/>
</dbReference>
<evidence type="ECO:0000259" key="5">
    <source>
        <dbReference type="Pfam" id="PF02776"/>
    </source>
</evidence>
<dbReference type="Pfam" id="PF02775">
    <property type="entry name" value="TPP_enzyme_C"/>
    <property type="match status" value="1"/>
</dbReference>
<dbReference type="NCBIfam" id="TIGR03297">
    <property type="entry name" value="Ppyr-DeCO2ase"/>
    <property type="match status" value="1"/>
</dbReference>
<gene>
    <name evidence="6" type="primary">aepY</name>
    <name evidence="6" type="ORF">CPT75_20295</name>
</gene>
<dbReference type="Pfam" id="PF02776">
    <property type="entry name" value="TPP_enzyme_N"/>
    <property type="match status" value="1"/>
</dbReference>
<dbReference type="InterPro" id="IPR029061">
    <property type="entry name" value="THDP-binding"/>
</dbReference>
<dbReference type="Gene3D" id="3.40.50.970">
    <property type="match status" value="2"/>
</dbReference>
<dbReference type="InterPro" id="IPR000399">
    <property type="entry name" value="TPP-bd_CS"/>
</dbReference>
<dbReference type="CDD" id="cd03371">
    <property type="entry name" value="TPP_PpyrDC"/>
    <property type="match status" value="1"/>
</dbReference>
<feature type="domain" description="Thiamine pyrophosphate enzyme N-terminal TPP-binding" evidence="5">
    <location>
        <begin position="7"/>
        <end position="118"/>
    </location>
</feature>